<reference evidence="2 3" key="1">
    <citation type="submission" date="2016-10" db="EMBL/GenBank/DDBJ databases">
        <authorList>
            <person name="de Groot N.N."/>
        </authorList>
    </citation>
    <scope>NUCLEOTIDE SEQUENCE [LARGE SCALE GENOMIC DNA]</scope>
    <source>
        <strain evidence="2 3">CGMCC 4.2023</strain>
    </source>
</reference>
<proteinExistence type="predicted"/>
<feature type="region of interest" description="Disordered" evidence="1">
    <location>
        <begin position="133"/>
        <end position="203"/>
    </location>
</feature>
<dbReference type="Proteomes" id="UP000236754">
    <property type="component" value="Unassembled WGS sequence"/>
</dbReference>
<keyword evidence="3" id="KW-1185">Reference proteome</keyword>
<feature type="compositionally biased region" description="Low complexity" evidence="1">
    <location>
        <begin position="150"/>
        <end position="168"/>
    </location>
</feature>
<feature type="region of interest" description="Disordered" evidence="1">
    <location>
        <begin position="1"/>
        <end position="43"/>
    </location>
</feature>
<name>A0A1H6D028_9ACTN</name>
<dbReference type="EMBL" id="FNVU01000011">
    <property type="protein sequence ID" value="SEG78384.1"/>
    <property type="molecule type" value="Genomic_DNA"/>
</dbReference>
<feature type="compositionally biased region" description="Basic residues" evidence="1">
    <location>
        <begin position="8"/>
        <end position="26"/>
    </location>
</feature>
<dbReference type="AlphaFoldDB" id="A0A1H6D028"/>
<protein>
    <submittedName>
        <fullName evidence="2">Uncharacterized protein</fullName>
    </submittedName>
</protein>
<feature type="region of interest" description="Disordered" evidence="1">
    <location>
        <begin position="213"/>
        <end position="232"/>
    </location>
</feature>
<organism evidence="2 3">
    <name type="scientific">Actinacidiphila yanglinensis</name>
    <dbReference type="NCBI Taxonomy" id="310779"/>
    <lineage>
        <taxon>Bacteria</taxon>
        <taxon>Bacillati</taxon>
        <taxon>Actinomycetota</taxon>
        <taxon>Actinomycetes</taxon>
        <taxon>Kitasatosporales</taxon>
        <taxon>Streptomycetaceae</taxon>
        <taxon>Actinacidiphila</taxon>
    </lineage>
</organism>
<sequence length="258" mass="27953">MATLSHCPARRGHGHQQQRAGLRPKGRYLWSGSASQGGAGHLRAAVSPPWAGAGPMAGSGCRWGPSGWVPAEADRVRGGRTGCGAEGNGRPDDRSRQCRTQRPGEAEGTSLLVCEDDGTHFVPVQPRRVDRWQARGLGRRTHAPRCGRSAQQPQTPLAQLRPQAPAARAVHRKNQPGDLPPPVPHDSTLRASPSAPPVTRSCLWTSRSPQVSLGRRDCCPSGRSASSSRRWAVRRRCRCTTRAAAWSGSPRRPRKRPR</sequence>
<gene>
    <name evidence="2" type="ORF">SAMN05216223_1118</name>
</gene>
<evidence type="ECO:0000313" key="2">
    <source>
        <dbReference type="EMBL" id="SEG78384.1"/>
    </source>
</evidence>
<evidence type="ECO:0000313" key="3">
    <source>
        <dbReference type="Proteomes" id="UP000236754"/>
    </source>
</evidence>
<feature type="region of interest" description="Disordered" evidence="1">
    <location>
        <begin position="79"/>
        <end position="104"/>
    </location>
</feature>
<evidence type="ECO:0000256" key="1">
    <source>
        <dbReference type="SAM" id="MobiDB-lite"/>
    </source>
</evidence>
<accession>A0A1H6D028</accession>